<dbReference type="EMBL" id="JARRIG010000002">
    <property type="protein sequence ID" value="MFA4804012.1"/>
    <property type="molecule type" value="Genomic_DNA"/>
</dbReference>
<evidence type="ECO:0000259" key="2">
    <source>
        <dbReference type="Pfam" id="PF10602"/>
    </source>
</evidence>
<proteinExistence type="predicted"/>
<evidence type="ECO:0000256" key="1">
    <source>
        <dbReference type="PROSITE-ProRule" id="PRU00339"/>
    </source>
</evidence>
<dbReference type="RefSeq" id="WP_372823455.1">
    <property type="nucleotide sequence ID" value="NZ_CP122538.1"/>
</dbReference>
<gene>
    <name evidence="3" type="ORF">P8X34_04550</name>
</gene>
<keyword evidence="1" id="KW-0802">TPR repeat</keyword>
<keyword evidence="4" id="KW-1185">Reference proteome</keyword>
<name>A0ABV4T4A9_9EURY</name>
<reference evidence="3 4" key="1">
    <citation type="submission" date="2023-03" db="EMBL/GenBank/DDBJ databases">
        <title>Speciation in Pyrococcus: adaptation to high temperature as a mechanism.</title>
        <authorList>
            <person name="Gu J."/>
        </authorList>
    </citation>
    <scope>NUCLEOTIDE SEQUENCE [LARGE SCALE GENOMIC DNA]</scope>
    <source>
        <strain evidence="3 4">LMOA34</strain>
    </source>
</reference>
<sequence length="316" mass="36774">MEVERILKALEEGKIDEAKTLMAKEVDMLSDEELKEVLEIAEKKAKEYEDLELYKIVVYYYAEFFGIDKLAEFEELARRKEFEGLMELADLYSLLGFPEKALEIYREILEKETDPEKLGEAYFGIATIHEELQEYDKALEVIKKAIESLEKSSNREKLLRAKIYEGYLTFEAGDKVKAKEKLAKLLPEVPEGELKSQVHLAFEEIFEDEENYEAAMQECLYALLEAKGTDFFEVAFDGLIDLIWQLMLEDDFEEIYNSMPMFKAAIPEFEDFFEGVRRIALYKDGKVGREEVSEIITKVKDERLVSILEFLGEAEL</sequence>
<dbReference type="InterPro" id="IPR019734">
    <property type="entry name" value="TPR_rpt"/>
</dbReference>
<accession>A0ABV4T4A9</accession>
<feature type="repeat" description="TPR" evidence="1">
    <location>
        <begin position="119"/>
        <end position="152"/>
    </location>
</feature>
<dbReference type="InterPro" id="IPR045135">
    <property type="entry name" value="Rpn7_N"/>
</dbReference>
<evidence type="ECO:0000313" key="4">
    <source>
        <dbReference type="Proteomes" id="UP001571980"/>
    </source>
</evidence>
<feature type="domain" description="26S proteasome regulatory subunit Rpn7 N-terminal" evidence="2">
    <location>
        <begin position="83"/>
        <end position="202"/>
    </location>
</feature>
<dbReference type="SUPFAM" id="SSF48452">
    <property type="entry name" value="TPR-like"/>
    <property type="match status" value="1"/>
</dbReference>
<dbReference type="InterPro" id="IPR011990">
    <property type="entry name" value="TPR-like_helical_dom_sf"/>
</dbReference>
<dbReference type="Pfam" id="PF10602">
    <property type="entry name" value="RPN7"/>
    <property type="match status" value="1"/>
</dbReference>
<organism evidence="3 4">
    <name type="scientific">Pyrococcus kukulkanii</name>
    <dbReference type="NCBI Taxonomy" id="1609559"/>
    <lineage>
        <taxon>Archaea</taxon>
        <taxon>Methanobacteriati</taxon>
        <taxon>Methanobacteriota</taxon>
        <taxon>Thermococci</taxon>
        <taxon>Thermococcales</taxon>
        <taxon>Thermococcaceae</taxon>
        <taxon>Pyrococcus</taxon>
    </lineage>
</organism>
<dbReference type="Gene3D" id="1.25.40.10">
    <property type="entry name" value="Tetratricopeptide repeat domain"/>
    <property type="match status" value="1"/>
</dbReference>
<comment type="caution">
    <text evidence="3">The sequence shown here is derived from an EMBL/GenBank/DDBJ whole genome shotgun (WGS) entry which is preliminary data.</text>
</comment>
<protein>
    <recommendedName>
        <fullName evidence="2">26S proteasome regulatory subunit Rpn7 N-terminal domain-containing protein</fullName>
    </recommendedName>
</protein>
<dbReference type="SMART" id="SM00028">
    <property type="entry name" value="TPR"/>
    <property type="match status" value="2"/>
</dbReference>
<evidence type="ECO:0000313" key="3">
    <source>
        <dbReference type="EMBL" id="MFA4804012.1"/>
    </source>
</evidence>
<dbReference type="Proteomes" id="UP001571980">
    <property type="component" value="Unassembled WGS sequence"/>
</dbReference>
<dbReference type="PROSITE" id="PS50005">
    <property type="entry name" value="TPR"/>
    <property type="match status" value="1"/>
</dbReference>